<reference evidence="1" key="1">
    <citation type="journal article" date="2022" name="bioRxiv">
        <title>Genomics of Preaxostyla Flagellates Illuminates Evolutionary Transitions and the Path Towards Mitochondrial Loss.</title>
        <authorList>
            <person name="Novak L.V.F."/>
            <person name="Treitli S.C."/>
            <person name="Pyrih J."/>
            <person name="Halakuc P."/>
            <person name="Pipaliya S.V."/>
            <person name="Vacek V."/>
            <person name="Brzon O."/>
            <person name="Soukal P."/>
            <person name="Eme L."/>
            <person name="Dacks J.B."/>
            <person name="Karnkowska A."/>
            <person name="Elias M."/>
            <person name="Hampl V."/>
        </authorList>
    </citation>
    <scope>NUCLEOTIDE SEQUENCE</scope>
    <source>
        <strain evidence="1">RCP-MX</strain>
    </source>
</reference>
<dbReference type="SUPFAM" id="SSF52047">
    <property type="entry name" value="RNI-like"/>
    <property type="match status" value="1"/>
</dbReference>
<accession>A0ABQ8U839</accession>
<comment type="caution">
    <text evidence="1">The sequence shown here is derived from an EMBL/GenBank/DDBJ whole genome shotgun (WGS) entry which is preliminary data.</text>
</comment>
<proteinExistence type="predicted"/>
<protein>
    <submittedName>
        <fullName evidence="1">Uncharacterized protein</fullName>
    </submittedName>
</protein>
<dbReference type="Gene3D" id="3.80.10.10">
    <property type="entry name" value="Ribonuclease Inhibitor"/>
    <property type="match status" value="1"/>
</dbReference>
<dbReference type="EMBL" id="JAPMOS010000106">
    <property type="protein sequence ID" value="KAJ4455489.1"/>
    <property type="molecule type" value="Genomic_DNA"/>
</dbReference>
<sequence length="568" mass="63894">MQVSHSWMAQVVQALQRRTFFDARKEFPHHCCLLPSTFSLLMARVIRRCPNLTVIRLPACTIGLFRFILARCPHLRHLRLVPCWDHLVAAPTTTPAAPDQLPWFALNPTQRPWGPERIAAGDNARRLAQLFTQAYMQWPCRLQSLVLPIDSDRRQRGIPAVFEDLFSQLTTLQVHADQELLYQIFGPYRHYHWPNLRELSLGKEPITDGYGDPPVLAVEGSPFDVLRLPAPEDALPGSRPTSCSRPLTERECADFAADSPAGFNPDAPMYRLRLGLATCSHMCFPQLHTLRLVGPSAVILLPSFLAPGRCPALQRLCCRDSHNYYRWGDMPRSNEVGVALEQLAAFPAAAAGLRELLLVNPLRFVVRPRQQTIDQWTRHCPSLLRKLRCAMLAAAARPCDLRTVATIFGNLERVAFAWCSLRSEPMSDLCVIRKPRAAPAAPPPAAVAVLGDWRPTEGTDEERAAALEMALALVDMIRTLPRLRMVSLFHPPPPSELPLDLLEAHGWRWLTRQSHSFLTGRNLTLTFYRTVPNAVLPRGAIRFPFLARLKPWKFATVLPLAETEGANK</sequence>
<gene>
    <name evidence="1" type="ORF">PAPYR_9569</name>
</gene>
<organism evidence="1 2">
    <name type="scientific">Paratrimastix pyriformis</name>
    <dbReference type="NCBI Taxonomy" id="342808"/>
    <lineage>
        <taxon>Eukaryota</taxon>
        <taxon>Metamonada</taxon>
        <taxon>Preaxostyla</taxon>
        <taxon>Paratrimastigidae</taxon>
        <taxon>Paratrimastix</taxon>
    </lineage>
</organism>
<keyword evidence="2" id="KW-1185">Reference proteome</keyword>
<dbReference type="InterPro" id="IPR032675">
    <property type="entry name" value="LRR_dom_sf"/>
</dbReference>
<dbReference type="Proteomes" id="UP001141327">
    <property type="component" value="Unassembled WGS sequence"/>
</dbReference>
<evidence type="ECO:0000313" key="2">
    <source>
        <dbReference type="Proteomes" id="UP001141327"/>
    </source>
</evidence>
<name>A0ABQ8U839_9EUKA</name>
<evidence type="ECO:0000313" key="1">
    <source>
        <dbReference type="EMBL" id="KAJ4455489.1"/>
    </source>
</evidence>